<gene>
    <name evidence="8" type="ORF">B9Z65_65</name>
</gene>
<protein>
    <recommendedName>
        <fullName evidence="3">aldehyde dehydrogenase (NAD(+))</fullName>
        <ecNumber evidence="3">1.2.1.3</ecNumber>
    </recommendedName>
</protein>
<comment type="similarity">
    <text evidence="1 6">Belongs to the aldehyde dehydrogenase family.</text>
</comment>
<accession>A0A2P7ZKB0</accession>
<proteinExistence type="inferred from homology"/>
<evidence type="ECO:0000256" key="6">
    <source>
        <dbReference type="RuleBase" id="RU003345"/>
    </source>
</evidence>
<evidence type="ECO:0000259" key="7">
    <source>
        <dbReference type="Pfam" id="PF00171"/>
    </source>
</evidence>
<dbReference type="InterPro" id="IPR015590">
    <property type="entry name" value="Aldehyde_DH_dom"/>
</dbReference>
<comment type="caution">
    <text evidence="8">The sequence shown here is derived from an EMBL/GenBank/DDBJ whole genome shotgun (WGS) entry which is preliminary data.</text>
</comment>
<evidence type="ECO:0000256" key="1">
    <source>
        <dbReference type="ARBA" id="ARBA00009986"/>
    </source>
</evidence>
<dbReference type="PROSITE" id="PS00070">
    <property type="entry name" value="ALDEHYDE_DEHYDR_CYS"/>
    <property type="match status" value="1"/>
</dbReference>
<dbReference type="Gene3D" id="3.40.605.10">
    <property type="entry name" value="Aldehyde Dehydrogenase, Chain A, domain 1"/>
    <property type="match status" value="1"/>
</dbReference>
<dbReference type="InterPro" id="IPR016162">
    <property type="entry name" value="Ald_DH_N"/>
</dbReference>
<reference evidence="8 9" key="1">
    <citation type="submission" date="2017-05" db="EMBL/GenBank/DDBJ databases">
        <title>Draft genome sequence of Elsinoe australis.</title>
        <authorList>
            <person name="Cheng Q."/>
        </authorList>
    </citation>
    <scope>NUCLEOTIDE SEQUENCE [LARGE SCALE GENOMIC DNA]</scope>
    <source>
        <strain evidence="8 9">NL1</strain>
    </source>
</reference>
<feature type="active site" evidence="5">
    <location>
        <position position="254"/>
    </location>
</feature>
<dbReference type="FunFam" id="3.40.605.10:FF:000007">
    <property type="entry name" value="NAD/NADP-dependent betaine aldehyde dehydrogenase"/>
    <property type="match status" value="1"/>
</dbReference>
<dbReference type="STRING" id="40998.A0A2P7ZKB0"/>
<dbReference type="AlphaFoldDB" id="A0A2P7ZKB0"/>
<evidence type="ECO:0000313" key="8">
    <source>
        <dbReference type="EMBL" id="PSK48654.1"/>
    </source>
</evidence>
<dbReference type="EMBL" id="NHZQ01000174">
    <property type="protein sequence ID" value="PSK48654.1"/>
    <property type="molecule type" value="Genomic_DNA"/>
</dbReference>
<evidence type="ECO:0000313" key="9">
    <source>
        <dbReference type="Proteomes" id="UP000243723"/>
    </source>
</evidence>
<feature type="domain" description="Aldehyde dehydrogenase" evidence="7">
    <location>
        <begin position="17"/>
        <end position="479"/>
    </location>
</feature>
<dbReference type="InterPro" id="IPR016161">
    <property type="entry name" value="Ald_DH/histidinol_DH"/>
</dbReference>
<organism evidence="8 9">
    <name type="scientific">Elsinoe australis</name>
    <dbReference type="NCBI Taxonomy" id="40998"/>
    <lineage>
        <taxon>Eukaryota</taxon>
        <taxon>Fungi</taxon>
        <taxon>Dikarya</taxon>
        <taxon>Ascomycota</taxon>
        <taxon>Pezizomycotina</taxon>
        <taxon>Dothideomycetes</taxon>
        <taxon>Dothideomycetidae</taxon>
        <taxon>Myriangiales</taxon>
        <taxon>Elsinoaceae</taxon>
        <taxon>Elsinoe</taxon>
    </lineage>
</organism>
<dbReference type="FunFam" id="3.40.309.10:FF:000012">
    <property type="entry name" value="Betaine aldehyde dehydrogenase"/>
    <property type="match status" value="1"/>
</dbReference>
<dbReference type="EC" id="1.2.1.3" evidence="3"/>
<evidence type="ECO:0000256" key="2">
    <source>
        <dbReference type="ARBA" id="ARBA00023002"/>
    </source>
</evidence>
<dbReference type="PROSITE" id="PS00687">
    <property type="entry name" value="ALDEHYDE_DEHYDR_GLU"/>
    <property type="match status" value="1"/>
</dbReference>
<evidence type="ECO:0000256" key="4">
    <source>
        <dbReference type="ARBA" id="ARBA00049194"/>
    </source>
</evidence>
<dbReference type="SUPFAM" id="SSF53720">
    <property type="entry name" value="ALDH-like"/>
    <property type="match status" value="1"/>
</dbReference>
<keyword evidence="9" id="KW-1185">Reference proteome</keyword>
<dbReference type="Pfam" id="PF00171">
    <property type="entry name" value="Aldedh"/>
    <property type="match status" value="1"/>
</dbReference>
<dbReference type="OrthoDB" id="310895at2759"/>
<dbReference type="GO" id="GO:0004029">
    <property type="term" value="F:aldehyde dehydrogenase (NAD+) activity"/>
    <property type="evidence" value="ECO:0007669"/>
    <property type="project" value="UniProtKB-EC"/>
</dbReference>
<name>A0A2P7ZKB0_9PEZI</name>
<dbReference type="InterPro" id="IPR016163">
    <property type="entry name" value="Ald_DH_C"/>
</dbReference>
<sequence length="483" mass="51391">MSVDLSKAKLFINNEYVDGRGKPLTLSNPVDDSVVAEGIPVANPADVDKAVDYAHDAFKKGPWATFAGKQRAACMHKFADLVEKHAERLARLESLPSGRPIAGIIGFDIAHLVEVYRYYAGWADKIGGEYFPADNGSTKIVRYEPIGVCAGIASWNATFLYIAWKIAPALAAGNTFIFKPSEKSPLGALALGELYAEAGFPPGVVQFVVGASETGATLALHMKVSKISFTGSVVGGKAVQDAATKSNLKKVTLELGGKSPAIVYNDAPFEMAVGMVGGGFLVNSGQICVAASRVLVQEDIAEKFIAAVKGIFEQASQGLGGSPLEMSTAHGPVVDKAQFDRIMSYVEIGKQSATLVTGGSRKGSKGCFIEPTLFVNPEKDSRIWKEEIFGPVLTIKTFKTEEESIELANDTTYGLAANVYTTDVTRALRVSAAIESGGVSVNIPYLPEPNTPFGGIKQSGTGRELGKHGLYAYLEPKSIHIKF</sequence>
<evidence type="ECO:0000256" key="5">
    <source>
        <dbReference type="PROSITE-ProRule" id="PRU10007"/>
    </source>
</evidence>
<comment type="catalytic activity">
    <reaction evidence="4">
        <text>an aldehyde + NAD(+) + H2O = a carboxylate + NADH + 2 H(+)</text>
        <dbReference type="Rhea" id="RHEA:16185"/>
        <dbReference type="ChEBI" id="CHEBI:15377"/>
        <dbReference type="ChEBI" id="CHEBI:15378"/>
        <dbReference type="ChEBI" id="CHEBI:17478"/>
        <dbReference type="ChEBI" id="CHEBI:29067"/>
        <dbReference type="ChEBI" id="CHEBI:57540"/>
        <dbReference type="ChEBI" id="CHEBI:57945"/>
        <dbReference type="EC" id="1.2.1.3"/>
    </reaction>
</comment>
<dbReference type="PANTHER" id="PTHR11699">
    <property type="entry name" value="ALDEHYDE DEHYDROGENASE-RELATED"/>
    <property type="match status" value="1"/>
</dbReference>
<dbReference type="InterPro" id="IPR016160">
    <property type="entry name" value="Ald_DH_CS_CYS"/>
</dbReference>
<dbReference type="InterPro" id="IPR029510">
    <property type="entry name" value="Ald_DH_CS_GLU"/>
</dbReference>
<evidence type="ECO:0000256" key="3">
    <source>
        <dbReference type="ARBA" id="ARBA00024226"/>
    </source>
</evidence>
<keyword evidence="2 6" id="KW-0560">Oxidoreductase</keyword>
<dbReference type="Gene3D" id="3.40.309.10">
    <property type="entry name" value="Aldehyde Dehydrogenase, Chain A, domain 2"/>
    <property type="match status" value="1"/>
</dbReference>
<dbReference type="Proteomes" id="UP000243723">
    <property type="component" value="Unassembled WGS sequence"/>
</dbReference>